<gene>
    <name evidence="3" type="ORF">WJX81_001385</name>
</gene>
<accession>A0AAW1RTS3</accession>
<sequence>MPKQEPESHKDPRYQQKAQKGMVAVAEWPSPLAAPPPETPKQRREGVREGGPDADHKGPVMTKFAAATVYLQEWPAPGPNPGCAGSRASPPAKRTRTATAAAAAAAGAKASLPPPAPPQLPMRRTRSCCMSSRARTSTPRPPPRGVKRASSTGEEVLAVPPQVLEAGEMPPLPALPLSPRDLEAEWGIAGAPHEPLAAMESLSPALSPPLHPSQSPSLGPHGVANAFCDVPDDLFGASFWLDGPGGADFGPAPAAAAAAFPSVCSAPVPGCAVPRRGGPAADGMGTAKPSCESITEHFDLPFMPDMLAVDGFERICAAATASMPSPLPTPLPPRPPRSSSHSDAGSSPRRSSLDASPVPSTNPSAPLGMGVGAGAGELEPMQEEGLQTLTLFDADALALAQRAHTLPAQGGEDNVRMDVLTTALKAANNKIKELNAALSTQAALRSYAQRLQDELQHASGEVETLRGQLACLPGPDPGRNPSHQHAVAANMF</sequence>
<evidence type="ECO:0000313" key="4">
    <source>
        <dbReference type="Proteomes" id="UP001445335"/>
    </source>
</evidence>
<evidence type="ECO:0000313" key="3">
    <source>
        <dbReference type="EMBL" id="KAK9837248.1"/>
    </source>
</evidence>
<evidence type="ECO:0000256" key="1">
    <source>
        <dbReference type="SAM" id="Coils"/>
    </source>
</evidence>
<dbReference type="EMBL" id="JALJOU010000022">
    <property type="protein sequence ID" value="KAK9837248.1"/>
    <property type="molecule type" value="Genomic_DNA"/>
</dbReference>
<feature type="compositionally biased region" description="Pro residues" evidence="2">
    <location>
        <begin position="325"/>
        <end position="336"/>
    </location>
</feature>
<feature type="compositionally biased region" description="Basic and acidic residues" evidence="2">
    <location>
        <begin position="40"/>
        <end position="58"/>
    </location>
</feature>
<proteinExistence type="predicted"/>
<organism evidence="3 4">
    <name type="scientific">Elliptochloris bilobata</name>
    <dbReference type="NCBI Taxonomy" id="381761"/>
    <lineage>
        <taxon>Eukaryota</taxon>
        <taxon>Viridiplantae</taxon>
        <taxon>Chlorophyta</taxon>
        <taxon>core chlorophytes</taxon>
        <taxon>Trebouxiophyceae</taxon>
        <taxon>Trebouxiophyceae incertae sedis</taxon>
        <taxon>Elliptochloris clade</taxon>
        <taxon>Elliptochloris</taxon>
    </lineage>
</organism>
<feature type="coiled-coil region" evidence="1">
    <location>
        <begin position="417"/>
        <end position="468"/>
    </location>
</feature>
<keyword evidence="4" id="KW-1185">Reference proteome</keyword>
<feature type="compositionally biased region" description="Polar residues" evidence="2">
    <location>
        <begin position="341"/>
        <end position="364"/>
    </location>
</feature>
<feature type="region of interest" description="Disordered" evidence="2">
    <location>
        <begin position="322"/>
        <end position="375"/>
    </location>
</feature>
<feature type="compositionally biased region" description="Basic and acidic residues" evidence="2">
    <location>
        <begin position="1"/>
        <end position="14"/>
    </location>
</feature>
<protein>
    <submittedName>
        <fullName evidence="3">Uncharacterized protein</fullName>
    </submittedName>
</protein>
<keyword evidence="1" id="KW-0175">Coiled coil</keyword>
<feature type="region of interest" description="Disordered" evidence="2">
    <location>
        <begin position="1"/>
        <end position="155"/>
    </location>
</feature>
<name>A0AAW1RTS3_9CHLO</name>
<evidence type="ECO:0000256" key="2">
    <source>
        <dbReference type="SAM" id="MobiDB-lite"/>
    </source>
</evidence>
<reference evidence="3 4" key="1">
    <citation type="journal article" date="2024" name="Nat. Commun.">
        <title>Phylogenomics reveals the evolutionary origins of lichenization in chlorophyte algae.</title>
        <authorList>
            <person name="Puginier C."/>
            <person name="Libourel C."/>
            <person name="Otte J."/>
            <person name="Skaloud P."/>
            <person name="Haon M."/>
            <person name="Grisel S."/>
            <person name="Petersen M."/>
            <person name="Berrin J.G."/>
            <person name="Delaux P.M."/>
            <person name="Dal Grande F."/>
            <person name="Keller J."/>
        </authorList>
    </citation>
    <scope>NUCLEOTIDE SEQUENCE [LARGE SCALE GENOMIC DNA]</scope>
    <source>
        <strain evidence="3 4">SAG 245.80</strain>
    </source>
</reference>
<feature type="compositionally biased region" description="Low complexity" evidence="2">
    <location>
        <begin position="87"/>
        <end position="111"/>
    </location>
</feature>
<dbReference type="AlphaFoldDB" id="A0AAW1RTS3"/>
<dbReference type="Proteomes" id="UP001445335">
    <property type="component" value="Unassembled WGS sequence"/>
</dbReference>
<feature type="compositionally biased region" description="Low complexity" evidence="2">
    <location>
        <begin position="127"/>
        <end position="138"/>
    </location>
</feature>
<comment type="caution">
    <text evidence="3">The sequence shown here is derived from an EMBL/GenBank/DDBJ whole genome shotgun (WGS) entry which is preliminary data.</text>
</comment>